<comment type="caution">
    <text evidence="2">The sequence shown here is derived from an EMBL/GenBank/DDBJ whole genome shotgun (WGS) entry which is preliminary data.</text>
</comment>
<protein>
    <recommendedName>
        <fullName evidence="4">Type 4 fimbrial biogenesis protein PilX N-terminal domain-containing protein</fullName>
    </recommendedName>
</protein>
<proteinExistence type="predicted"/>
<evidence type="ECO:0000313" key="3">
    <source>
        <dbReference type="Proteomes" id="UP000177126"/>
    </source>
</evidence>
<dbReference type="Proteomes" id="UP000177126">
    <property type="component" value="Unassembled WGS sequence"/>
</dbReference>
<feature type="transmembrane region" description="Helical" evidence="1">
    <location>
        <begin position="20"/>
        <end position="43"/>
    </location>
</feature>
<accession>A0A1G2FRG4</accession>
<dbReference type="AlphaFoldDB" id="A0A1G2FRG4"/>
<evidence type="ECO:0000256" key="1">
    <source>
        <dbReference type="SAM" id="Phobius"/>
    </source>
</evidence>
<keyword evidence="1" id="KW-0812">Transmembrane</keyword>
<reference evidence="2 3" key="1">
    <citation type="journal article" date="2016" name="Nat. Commun.">
        <title>Thousands of microbial genomes shed light on interconnected biogeochemical processes in an aquifer system.</title>
        <authorList>
            <person name="Anantharaman K."/>
            <person name="Brown C.T."/>
            <person name="Hug L.A."/>
            <person name="Sharon I."/>
            <person name="Castelle C.J."/>
            <person name="Probst A.J."/>
            <person name="Thomas B.C."/>
            <person name="Singh A."/>
            <person name="Wilkins M.J."/>
            <person name="Karaoz U."/>
            <person name="Brodie E.L."/>
            <person name="Williams K.H."/>
            <person name="Hubbard S.S."/>
            <person name="Banfield J.F."/>
        </authorList>
    </citation>
    <scope>NUCLEOTIDE SEQUENCE [LARGE SCALE GENOMIC DNA]</scope>
</reference>
<sequence>MPQLSTKNYLLKTDQGATTILLAFLVLSVLLMTALTASTIMMYQVQMSRETANSIQAFYTADAMAEECLYQVRTMADDSGDNCTRNNKPIQLLLNLGGYNANGTAWRENNNALKAEGVFQATQRQMELSW</sequence>
<keyword evidence="1" id="KW-0472">Membrane</keyword>
<name>A0A1G2FRG4_9BACT</name>
<organism evidence="2 3">
    <name type="scientific">Candidatus Portnoybacteria bacterium RIFCSPLOWO2_02_FULL_39_11</name>
    <dbReference type="NCBI Taxonomy" id="1802001"/>
    <lineage>
        <taxon>Bacteria</taxon>
        <taxon>Candidatus Portnoyibacteriota</taxon>
    </lineage>
</organism>
<dbReference type="EMBL" id="MHNF01000027">
    <property type="protein sequence ID" value="OGZ40684.1"/>
    <property type="molecule type" value="Genomic_DNA"/>
</dbReference>
<keyword evidence="1" id="KW-1133">Transmembrane helix</keyword>
<evidence type="ECO:0008006" key="4">
    <source>
        <dbReference type="Google" id="ProtNLM"/>
    </source>
</evidence>
<evidence type="ECO:0000313" key="2">
    <source>
        <dbReference type="EMBL" id="OGZ40684.1"/>
    </source>
</evidence>
<gene>
    <name evidence="2" type="ORF">A3B04_00590</name>
</gene>